<dbReference type="EMBL" id="AP005325">
    <property type="protein sequence ID" value="BAC21533.1"/>
    <property type="molecule type" value="Genomic_DNA"/>
</dbReference>
<evidence type="ECO:0000313" key="2">
    <source>
        <dbReference type="EMBL" id="BAC21533.1"/>
    </source>
</evidence>
<organism evidence="2 3">
    <name type="scientific">Oryza sativa subsp. japonica</name>
    <name type="common">Rice</name>
    <dbReference type="NCBI Taxonomy" id="39947"/>
    <lineage>
        <taxon>Eukaryota</taxon>
        <taxon>Viridiplantae</taxon>
        <taxon>Streptophyta</taxon>
        <taxon>Embryophyta</taxon>
        <taxon>Tracheophyta</taxon>
        <taxon>Spermatophyta</taxon>
        <taxon>Magnoliopsida</taxon>
        <taxon>Liliopsida</taxon>
        <taxon>Poales</taxon>
        <taxon>Poaceae</taxon>
        <taxon>BOP clade</taxon>
        <taxon>Oryzoideae</taxon>
        <taxon>Oryzeae</taxon>
        <taxon>Oryzinae</taxon>
        <taxon>Oryza</taxon>
        <taxon>Oryza sativa</taxon>
    </lineage>
</organism>
<dbReference type="Pfam" id="PF13966">
    <property type="entry name" value="zf-RVT"/>
    <property type="match status" value="1"/>
</dbReference>
<gene>
    <name evidence="2" type="primary">P0710F09.110</name>
</gene>
<dbReference type="InterPro" id="IPR026960">
    <property type="entry name" value="RVT-Znf"/>
</dbReference>
<accession>Q8H313</accession>
<protein>
    <recommendedName>
        <fullName evidence="1">Reverse transcriptase zinc-binding domain-containing protein</fullName>
    </recommendedName>
</protein>
<proteinExistence type="predicted"/>
<evidence type="ECO:0000259" key="1">
    <source>
        <dbReference type="Pfam" id="PF13966"/>
    </source>
</evidence>
<evidence type="ECO:0000313" key="3">
    <source>
        <dbReference type="Proteomes" id="UP000000763"/>
    </source>
</evidence>
<name>Q8H313_ORYSJ</name>
<dbReference type="Proteomes" id="UP000000763">
    <property type="component" value="Chromosome 7"/>
</dbReference>
<sequence length="195" mass="22354">MVWKCNVPQKVKIFVWRAVTNCLPTLENKKKRKLEVSNVCSICGVETEDTGHALYRCPHACLFWEAMGVDLRRVLPSGIAAGSTPGILDHLGRIAESERAVTLMTLWRIWHARNEVTHGKPVPGIAASKRFIESYIHSLAEIKQHQEPTLLRANMWWMLARRSPVCQFRYSVTRAQNGRYHRHLDEVECGWVLPS</sequence>
<reference evidence="3" key="1">
    <citation type="journal article" date="2005" name="Nature">
        <title>The map-based sequence of the rice genome.</title>
        <authorList>
            <consortium name="International rice genome sequencing project (IRGSP)"/>
            <person name="Matsumoto T."/>
            <person name="Wu J."/>
            <person name="Kanamori H."/>
            <person name="Katayose Y."/>
            <person name="Fujisawa M."/>
            <person name="Namiki N."/>
            <person name="Mizuno H."/>
            <person name="Yamamoto K."/>
            <person name="Antonio B.A."/>
            <person name="Baba T."/>
            <person name="Sakata K."/>
            <person name="Nagamura Y."/>
            <person name="Aoki H."/>
            <person name="Arikawa K."/>
            <person name="Arita K."/>
            <person name="Bito T."/>
            <person name="Chiden Y."/>
            <person name="Fujitsuka N."/>
            <person name="Fukunaka R."/>
            <person name="Hamada M."/>
            <person name="Harada C."/>
            <person name="Hayashi A."/>
            <person name="Hijishita S."/>
            <person name="Honda M."/>
            <person name="Hosokawa S."/>
            <person name="Ichikawa Y."/>
            <person name="Idonuma A."/>
            <person name="Iijima M."/>
            <person name="Ikeda M."/>
            <person name="Ikeno M."/>
            <person name="Ito K."/>
            <person name="Ito S."/>
            <person name="Ito T."/>
            <person name="Ito Y."/>
            <person name="Ito Y."/>
            <person name="Iwabuchi A."/>
            <person name="Kamiya K."/>
            <person name="Karasawa W."/>
            <person name="Kurita K."/>
            <person name="Katagiri S."/>
            <person name="Kikuta A."/>
            <person name="Kobayashi H."/>
            <person name="Kobayashi N."/>
            <person name="Machita K."/>
            <person name="Maehara T."/>
            <person name="Masukawa M."/>
            <person name="Mizubayashi T."/>
            <person name="Mukai Y."/>
            <person name="Nagasaki H."/>
            <person name="Nagata Y."/>
            <person name="Naito S."/>
            <person name="Nakashima M."/>
            <person name="Nakama Y."/>
            <person name="Nakamichi Y."/>
            <person name="Nakamura M."/>
            <person name="Meguro A."/>
            <person name="Negishi M."/>
            <person name="Ohta I."/>
            <person name="Ohta T."/>
            <person name="Okamoto M."/>
            <person name="Ono N."/>
            <person name="Saji S."/>
            <person name="Sakaguchi M."/>
            <person name="Sakai K."/>
            <person name="Shibata M."/>
            <person name="Shimokawa T."/>
            <person name="Song J."/>
            <person name="Takazaki Y."/>
            <person name="Terasawa K."/>
            <person name="Tsugane M."/>
            <person name="Tsuji K."/>
            <person name="Ueda S."/>
            <person name="Waki K."/>
            <person name="Yamagata H."/>
            <person name="Yamamoto M."/>
            <person name="Yamamoto S."/>
            <person name="Yamane H."/>
            <person name="Yoshiki S."/>
            <person name="Yoshihara R."/>
            <person name="Yukawa K."/>
            <person name="Zhong H."/>
            <person name="Yano M."/>
            <person name="Yuan Q."/>
            <person name="Ouyang S."/>
            <person name="Liu J."/>
            <person name="Jones K.M."/>
            <person name="Gansberger K."/>
            <person name="Moffat K."/>
            <person name="Hill J."/>
            <person name="Bera J."/>
            <person name="Fadrosh D."/>
            <person name="Jin S."/>
            <person name="Johri S."/>
            <person name="Kim M."/>
            <person name="Overton L."/>
            <person name="Reardon M."/>
            <person name="Tsitrin T."/>
            <person name="Vuong H."/>
            <person name="Weaver B."/>
            <person name="Ciecko A."/>
            <person name="Tallon L."/>
            <person name="Jackson J."/>
            <person name="Pai G."/>
            <person name="Aken S.V."/>
            <person name="Utterback T."/>
            <person name="Reidmuller S."/>
            <person name="Feldblyum T."/>
            <person name="Hsiao J."/>
            <person name="Zismann V."/>
            <person name="Iobst S."/>
            <person name="de Vazeille A.R."/>
            <person name="Buell C.R."/>
            <person name="Ying K."/>
            <person name="Li Y."/>
            <person name="Lu T."/>
            <person name="Huang Y."/>
            <person name="Zhao Q."/>
            <person name="Feng Q."/>
            <person name="Zhang L."/>
            <person name="Zhu J."/>
            <person name="Weng Q."/>
            <person name="Mu J."/>
            <person name="Lu Y."/>
            <person name="Fan D."/>
            <person name="Liu Y."/>
            <person name="Guan J."/>
            <person name="Zhang Y."/>
            <person name="Yu S."/>
            <person name="Liu X."/>
            <person name="Zhang Y."/>
            <person name="Hong G."/>
            <person name="Han B."/>
            <person name="Choisne N."/>
            <person name="Demange N."/>
            <person name="Orjeda G."/>
            <person name="Samain S."/>
            <person name="Cattolico L."/>
            <person name="Pelletier E."/>
            <person name="Couloux A."/>
            <person name="Segurens B."/>
            <person name="Wincker P."/>
            <person name="D'Hont A."/>
            <person name="Scarpelli C."/>
            <person name="Weissenbach J."/>
            <person name="Salanoubat M."/>
            <person name="Quetier F."/>
            <person name="Yu Y."/>
            <person name="Kim H.R."/>
            <person name="Rambo T."/>
            <person name="Currie J."/>
            <person name="Collura K."/>
            <person name="Luo M."/>
            <person name="Yang T."/>
            <person name="Ammiraju J.S.S."/>
            <person name="Engler F."/>
            <person name="Soderlund C."/>
            <person name="Wing R.A."/>
            <person name="Palmer L.E."/>
            <person name="de la Bastide M."/>
            <person name="Spiegel L."/>
            <person name="Nascimento L."/>
            <person name="Zutavern T."/>
            <person name="O'Shaughnessy A."/>
            <person name="Dike S."/>
            <person name="Dedhia N."/>
            <person name="Preston R."/>
            <person name="Balija V."/>
            <person name="McCombie W.R."/>
            <person name="Chow T."/>
            <person name="Chen H."/>
            <person name="Chung M."/>
            <person name="Chen C."/>
            <person name="Shaw J."/>
            <person name="Wu H."/>
            <person name="Hsiao K."/>
            <person name="Chao Y."/>
            <person name="Chu M."/>
            <person name="Cheng C."/>
            <person name="Hour A."/>
            <person name="Lee P."/>
            <person name="Lin S."/>
            <person name="Lin Y."/>
            <person name="Liou J."/>
            <person name="Liu S."/>
            <person name="Hsing Y."/>
            <person name="Raghuvanshi S."/>
            <person name="Mohanty A."/>
            <person name="Bharti A.K."/>
            <person name="Gaur A."/>
            <person name="Gupta V."/>
            <person name="Kumar D."/>
            <person name="Ravi V."/>
            <person name="Vij S."/>
            <person name="Kapur A."/>
            <person name="Khurana P."/>
            <person name="Khurana P."/>
            <person name="Khurana J.P."/>
            <person name="Tyagi A.K."/>
            <person name="Gaikwad K."/>
            <person name="Singh A."/>
            <person name="Dalal V."/>
            <person name="Srivastava S."/>
            <person name="Dixit A."/>
            <person name="Pal A.K."/>
            <person name="Ghazi I.A."/>
            <person name="Yadav M."/>
            <person name="Pandit A."/>
            <person name="Bhargava A."/>
            <person name="Sureshbabu K."/>
            <person name="Batra K."/>
            <person name="Sharma T.R."/>
            <person name="Mohapatra T."/>
            <person name="Singh N.K."/>
            <person name="Messing J."/>
            <person name="Nelson A.B."/>
            <person name="Fuks G."/>
            <person name="Kavchok S."/>
            <person name="Keizer G."/>
            <person name="Linton E."/>
            <person name="Llaca V."/>
            <person name="Song R."/>
            <person name="Tanyolac B."/>
            <person name="Young S."/>
            <person name="Ho-Il K."/>
            <person name="Hahn J.H."/>
            <person name="Sangsakoo G."/>
            <person name="Vanavichit A."/>
            <person name="de Mattos Luiz.A.T."/>
            <person name="Zimmer P.D."/>
            <person name="Malone G."/>
            <person name="Dellagostin O."/>
            <person name="de Oliveira A.C."/>
            <person name="Bevan M."/>
            <person name="Bancroft I."/>
            <person name="Minx P."/>
            <person name="Cordum H."/>
            <person name="Wilson R."/>
            <person name="Cheng Z."/>
            <person name="Jin W."/>
            <person name="Jiang J."/>
            <person name="Leong S.A."/>
            <person name="Iwama H."/>
            <person name="Gojobori T."/>
            <person name="Itoh T."/>
            <person name="Niimura Y."/>
            <person name="Fujii Y."/>
            <person name="Habara T."/>
            <person name="Sakai H."/>
            <person name="Sato Y."/>
            <person name="Wilson G."/>
            <person name="Kumar K."/>
            <person name="McCouch S."/>
            <person name="Juretic N."/>
            <person name="Hoen D."/>
            <person name="Wright S."/>
            <person name="Bruskiewich R."/>
            <person name="Bureau T."/>
            <person name="Miyao A."/>
            <person name="Hirochika H."/>
            <person name="Nishikawa T."/>
            <person name="Kadowaki K."/>
            <person name="Sugiura M."/>
            <person name="Burr B."/>
            <person name="Sasaki T."/>
        </authorList>
    </citation>
    <scope>NUCLEOTIDE SEQUENCE [LARGE SCALE GENOMIC DNA]</scope>
    <source>
        <strain evidence="3">cv. Nipponbare</strain>
    </source>
</reference>
<feature type="domain" description="Reverse transcriptase zinc-binding" evidence="1">
    <location>
        <begin position="1"/>
        <end position="64"/>
    </location>
</feature>
<dbReference type="AlphaFoldDB" id="Q8H313"/>
<reference evidence="3" key="2">
    <citation type="journal article" date="2008" name="Nucleic Acids Res.">
        <title>The rice annotation project database (RAP-DB): 2008 update.</title>
        <authorList>
            <consortium name="The rice annotation project (RAP)"/>
        </authorList>
    </citation>
    <scope>GENOME REANNOTATION</scope>
    <source>
        <strain evidence="3">cv. Nipponbare</strain>
    </source>
</reference>